<sequence length="67" mass="7521">MYFDSFQTLMHMDGHGPYVWAAYAITLAVIVLMLLLPGRRARAQLRQVAGELRRQQGAPNTGTTEET</sequence>
<dbReference type="PANTHER" id="PTHR37531">
    <property type="entry name" value="HEME EXPORTER PROTEIN D"/>
    <property type="match status" value="1"/>
</dbReference>
<dbReference type="NCBIfam" id="TIGR03141">
    <property type="entry name" value="cytochro_ccmD"/>
    <property type="match status" value="1"/>
</dbReference>
<accession>A0AAP8MFR7</accession>
<organism evidence="13 14">
    <name type="scientific">Halioglobus japonicus</name>
    <dbReference type="NCBI Taxonomy" id="930805"/>
    <lineage>
        <taxon>Bacteria</taxon>
        <taxon>Pseudomonadati</taxon>
        <taxon>Pseudomonadota</taxon>
        <taxon>Gammaproteobacteria</taxon>
        <taxon>Cellvibrionales</taxon>
        <taxon>Halieaceae</taxon>
        <taxon>Halioglobus</taxon>
    </lineage>
</organism>
<keyword evidence="10 12" id="KW-1133">Transmembrane helix</keyword>
<evidence type="ECO:0000256" key="12">
    <source>
        <dbReference type="RuleBase" id="RU363101"/>
    </source>
</evidence>
<protein>
    <recommendedName>
        <fullName evidence="4 12">Heme exporter protein D</fullName>
    </recommendedName>
</protein>
<keyword evidence="5 12" id="KW-0813">Transport</keyword>
<dbReference type="GO" id="GO:0005886">
    <property type="term" value="C:plasma membrane"/>
    <property type="evidence" value="ECO:0007669"/>
    <property type="project" value="UniProtKB-SubCell"/>
</dbReference>
<dbReference type="KEGG" id="hja:BST95_11750"/>
<keyword evidence="7 12" id="KW-0997">Cell inner membrane</keyword>
<evidence type="ECO:0000256" key="2">
    <source>
        <dbReference type="ARBA" id="ARBA00004377"/>
    </source>
</evidence>
<dbReference type="GO" id="GO:0017004">
    <property type="term" value="P:cytochrome complex assembly"/>
    <property type="evidence" value="ECO:0007669"/>
    <property type="project" value="UniProtKB-KW"/>
</dbReference>
<evidence type="ECO:0000256" key="5">
    <source>
        <dbReference type="ARBA" id="ARBA00022448"/>
    </source>
</evidence>
<feature type="transmembrane region" description="Helical" evidence="12">
    <location>
        <begin position="20"/>
        <end position="37"/>
    </location>
</feature>
<evidence type="ECO:0000256" key="8">
    <source>
        <dbReference type="ARBA" id="ARBA00022692"/>
    </source>
</evidence>
<dbReference type="RefSeq" id="WP_066049850.1">
    <property type="nucleotide sequence ID" value="NZ_BMYL01000009.1"/>
</dbReference>
<comment type="similarity">
    <text evidence="3 12">Belongs to the CcmD/CycX/HelD family.</text>
</comment>
<gene>
    <name evidence="13" type="primary">ccmD</name>
    <name evidence="13" type="ORF">C0029_10750</name>
</gene>
<evidence type="ECO:0000313" key="14">
    <source>
        <dbReference type="Proteomes" id="UP000235162"/>
    </source>
</evidence>
<reference evidence="13 14" key="1">
    <citation type="submission" date="2018-01" db="EMBL/GenBank/DDBJ databases">
        <title>The draft genome sequence of Halioglobus japonicus S1-36.</title>
        <authorList>
            <person name="Du Z.-J."/>
            <person name="Shi M.-J."/>
        </authorList>
    </citation>
    <scope>NUCLEOTIDE SEQUENCE [LARGE SCALE GENOMIC DNA]</scope>
    <source>
        <strain evidence="13 14">S1-36</strain>
    </source>
</reference>
<proteinExistence type="inferred from homology"/>
<keyword evidence="6 12" id="KW-1003">Cell membrane</keyword>
<keyword evidence="11 12" id="KW-0472">Membrane</keyword>
<keyword evidence="14" id="KW-1185">Reference proteome</keyword>
<dbReference type="GO" id="GO:0015886">
    <property type="term" value="P:heme transport"/>
    <property type="evidence" value="ECO:0007669"/>
    <property type="project" value="InterPro"/>
</dbReference>
<evidence type="ECO:0000256" key="4">
    <source>
        <dbReference type="ARBA" id="ARBA00016461"/>
    </source>
</evidence>
<evidence type="ECO:0000256" key="9">
    <source>
        <dbReference type="ARBA" id="ARBA00022748"/>
    </source>
</evidence>
<evidence type="ECO:0000313" key="13">
    <source>
        <dbReference type="EMBL" id="PLW86844.1"/>
    </source>
</evidence>
<dbReference type="Pfam" id="PF04995">
    <property type="entry name" value="CcmD"/>
    <property type="match status" value="1"/>
</dbReference>
<evidence type="ECO:0000256" key="10">
    <source>
        <dbReference type="ARBA" id="ARBA00022989"/>
    </source>
</evidence>
<evidence type="ECO:0000256" key="1">
    <source>
        <dbReference type="ARBA" id="ARBA00002442"/>
    </source>
</evidence>
<name>A0AAP8MFR7_9GAMM</name>
<comment type="function">
    <text evidence="1 12">Required for the export of heme to the periplasm for the biogenesis of c-type cytochromes.</text>
</comment>
<comment type="subcellular location">
    <subcellularLocation>
        <location evidence="2 12">Cell inner membrane</location>
        <topology evidence="2 12">Single-pass membrane protein</topology>
    </subcellularLocation>
</comment>
<keyword evidence="9 12" id="KW-0201">Cytochrome c-type biogenesis</keyword>
<dbReference type="PANTHER" id="PTHR37531:SF1">
    <property type="entry name" value="HEME EXPORTER PROTEIN D"/>
    <property type="match status" value="1"/>
</dbReference>
<evidence type="ECO:0000256" key="11">
    <source>
        <dbReference type="ARBA" id="ARBA00023136"/>
    </source>
</evidence>
<dbReference type="GO" id="GO:1903607">
    <property type="term" value="P:cytochrome c biosynthetic process"/>
    <property type="evidence" value="ECO:0007669"/>
    <property type="project" value="TreeGrafter"/>
</dbReference>
<evidence type="ECO:0000256" key="6">
    <source>
        <dbReference type="ARBA" id="ARBA00022475"/>
    </source>
</evidence>
<dbReference type="EMBL" id="PKUR01000002">
    <property type="protein sequence ID" value="PLW86844.1"/>
    <property type="molecule type" value="Genomic_DNA"/>
</dbReference>
<evidence type="ECO:0000256" key="3">
    <source>
        <dbReference type="ARBA" id="ARBA00008741"/>
    </source>
</evidence>
<dbReference type="AlphaFoldDB" id="A0AAP8MFR7"/>
<comment type="caution">
    <text evidence="13">The sequence shown here is derived from an EMBL/GenBank/DDBJ whole genome shotgun (WGS) entry which is preliminary data.</text>
</comment>
<evidence type="ECO:0000256" key="7">
    <source>
        <dbReference type="ARBA" id="ARBA00022519"/>
    </source>
</evidence>
<dbReference type="InterPro" id="IPR007078">
    <property type="entry name" value="Haem_export_protD_CcmD"/>
</dbReference>
<dbReference type="Proteomes" id="UP000235162">
    <property type="component" value="Unassembled WGS sequence"/>
</dbReference>
<keyword evidence="8 12" id="KW-0812">Transmembrane</keyword>
<dbReference type="InterPro" id="IPR052075">
    <property type="entry name" value="Heme_exporter_D"/>
</dbReference>